<name>A0ABN2S2W1_9ACTN</name>
<protein>
    <submittedName>
        <fullName evidence="1">Uncharacterized protein</fullName>
    </submittedName>
</protein>
<keyword evidence="2" id="KW-1185">Reference proteome</keyword>
<gene>
    <name evidence="1" type="ORF">GCM10009838_45530</name>
</gene>
<evidence type="ECO:0000313" key="1">
    <source>
        <dbReference type="EMBL" id="GAA1979447.1"/>
    </source>
</evidence>
<reference evidence="1 2" key="1">
    <citation type="journal article" date="2019" name="Int. J. Syst. Evol. Microbiol.">
        <title>The Global Catalogue of Microorganisms (GCM) 10K type strain sequencing project: providing services to taxonomists for standard genome sequencing and annotation.</title>
        <authorList>
            <consortium name="The Broad Institute Genomics Platform"/>
            <consortium name="The Broad Institute Genome Sequencing Center for Infectious Disease"/>
            <person name="Wu L."/>
            <person name="Ma J."/>
        </authorList>
    </citation>
    <scope>NUCLEOTIDE SEQUENCE [LARGE SCALE GENOMIC DNA]</scope>
    <source>
        <strain evidence="1 2">JCM 16013</strain>
    </source>
</reference>
<evidence type="ECO:0000313" key="2">
    <source>
        <dbReference type="Proteomes" id="UP001499854"/>
    </source>
</evidence>
<sequence length="82" mass="9309">MHAVRVSWTFDSRVWNECARSGNAGRYISNDRGPNMESDPNIRSSFTGARFGVVTDPWCHANREEDFHYHAPVSWGNDSPPV</sequence>
<organism evidence="1 2">
    <name type="scientific">Catenulispora subtropica</name>
    <dbReference type="NCBI Taxonomy" id="450798"/>
    <lineage>
        <taxon>Bacteria</taxon>
        <taxon>Bacillati</taxon>
        <taxon>Actinomycetota</taxon>
        <taxon>Actinomycetes</taxon>
        <taxon>Catenulisporales</taxon>
        <taxon>Catenulisporaceae</taxon>
        <taxon>Catenulispora</taxon>
    </lineage>
</organism>
<proteinExistence type="predicted"/>
<dbReference type="EMBL" id="BAAAQM010000026">
    <property type="protein sequence ID" value="GAA1979447.1"/>
    <property type="molecule type" value="Genomic_DNA"/>
</dbReference>
<accession>A0ABN2S2W1</accession>
<dbReference type="Proteomes" id="UP001499854">
    <property type="component" value="Unassembled WGS sequence"/>
</dbReference>
<comment type="caution">
    <text evidence="1">The sequence shown here is derived from an EMBL/GenBank/DDBJ whole genome shotgun (WGS) entry which is preliminary data.</text>
</comment>